<name>A0ABQ1ETU6_9BACL</name>
<dbReference type="RefSeq" id="WP_189013659.1">
    <property type="nucleotide sequence ID" value="NZ_BMHE01000018.1"/>
</dbReference>
<evidence type="ECO:0000313" key="4">
    <source>
        <dbReference type="Proteomes" id="UP000615455"/>
    </source>
</evidence>
<dbReference type="PANTHER" id="PTHR43236">
    <property type="entry name" value="ANTITOXIN HIGA1"/>
    <property type="match status" value="1"/>
</dbReference>
<proteinExistence type="inferred from homology"/>
<evidence type="ECO:0000256" key="1">
    <source>
        <dbReference type="ARBA" id="ARBA00007227"/>
    </source>
</evidence>
<sequence length="394" mass="45599">MIQRQFNGSRLREGRIYRGLTITDLANELGVSKQMISKYENDKAVPTLDSLLVITNILKFPKEYFYENSVEVKTGSTYFRSLLTTGKKEREMQYDRVKYLTIIRALLEEYVDFPELDVPDFSDRDIENVEEISIKVRDAWSLGDKPVKDIIYLLETKGFVISSLMLGNKTIDAFGSQHEIGGKQYYSIVLGNDKKSFYRRQFDVAHELGHKVLHDPYLNIDDLSKEEFKQIEQEANDFAAAFLLPKESFLRDVSIHPNDLMYYKLLKKKWCVSIGAMVMRAYKLGAISEGTYQYMQRSISHKGWRTKEPLDDVKDLRDPVSMKQAIELLIENDYISGDGFMQKLSKHYGLSLLREEVEELLGLEEGYLKTEISYTGNIVSIKDKLESRSRDITS</sequence>
<dbReference type="PROSITE" id="PS50943">
    <property type="entry name" value="HTH_CROC1"/>
    <property type="match status" value="1"/>
</dbReference>
<reference evidence="4" key="1">
    <citation type="journal article" date="2019" name="Int. J. Syst. Evol. Microbiol.">
        <title>The Global Catalogue of Microorganisms (GCM) 10K type strain sequencing project: providing services to taxonomists for standard genome sequencing and annotation.</title>
        <authorList>
            <consortium name="The Broad Institute Genomics Platform"/>
            <consortium name="The Broad Institute Genome Sequencing Center for Infectious Disease"/>
            <person name="Wu L."/>
            <person name="Ma J."/>
        </authorList>
    </citation>
    <scope>NUCLEOTIDE SEQUENCE [LARGE SCALE GENOMIC DNA]</scope>
    <source>
        <strain evidence="4">CGMCC 1.15043</strain>
    </source>
</reference>
<dbReference type="CDD" id="cd00093">
    <property type="entry name" value="HTH_XRE"/>
    <property type="match status" value="1"/>
</dbReference>
<organism evidence="3 4">
    <name type="scientific">Paenibacillus marchantiophytorum</name>
    <dbReference type="NCBI Taxonomy" id="1619310"/>
    <lineage>
        <taxon>Bacteria</taxon>
        <taxon>Bacillati</taxon>
        <taxon>Bacillota</taxon>
        <taxon>Bacilli</taxon>
        <taxon>Bacillales</taxon>
        <taxon>Paenibacillaceae</taxon>
        <taxon>Paenibacillus</taxon>
    </lineage>
</organism>
<dbReference type="SUPFAM" id="SSF47413">
    <property type="entry name" value="lambda repressor-like DNA-binding domains"/>
    <property type="match status" value="1"/>
</dbReference>
<dbReference type="InterPro" id="IPR010359">
    <property type="entry name" value="IrrE_HExxH"/>
</dbReference>
<dbReference type="PANTHER" id="PTHR43236:SF1">
    <property type="entry name" value="BLL7220 PROTEIN"/>
    <property type="match status" value="1"/>
</dbReference>
<dbReference type="Gene3D" id="1.10.260.40">
    <property type="entry name" value="lambda repressor-like DNA-binding domains"/>
    <property type="match status" value="1"/>
</dbReference>
<evidence type="ECO:0000259" key="2">
    <source>
        <dbReference type="PROSITE" id="PS50943"/>
    </source>
</evidence>
<evidence type="ECO:0000313" key="3">
    <source>
        <dbReference type="EMBL" id="GFZ87023.1"/>
    </source>
</evidence>
<gene>
    <name evidence="3" type="ORF">GCM10008018_36490</name>
</gene>
<dbReference type="InterPro" id="IPR052345">
    <property type="entry name" value="Rad_response_metalloprotease"/>
</dbReference>
<dbReference type="Pfam" id="PF01381">
    <property type="entry name" value="HTH_3"/>
    <property type="match status" value="1"/>
</dbReference>
<dbReference type="Pfam" id="PF06114">
    <property type="entry name" value="Peptidase_M78"/>
    <property type="match status" value="1"/>
</dbReference>
<dbReference type="EMBL" id="BMHE01000018">
    <property type="protein sequence ID" value="GFZ87023.1"/>
    <property type="molecule type" value="Genomic_DNA"/>
</dbReference>
<feature type="domain" description="HTH cro/C1-type" evidence="2">
    <location>
        <begin position="11"/>
        <end position="65"/>
    </location>
</feature>
<comment type="similarity">
    <text evidence="1">Belongs to the short-chain fatty acyl-CoA assimilation regulator (ScfR) family.</text>
</comment>
<dbReference type="Proteomes" id="UP000615455">
    <property type="component" value="Unassembled WGS sequence"/>
</dbReference>
<dbReference type="InterPro" id="IPR001387">
    <property type="entry name" value="Cro/C1-type_HTH"/>
</dbReference>
<dbReference type="Gene3D" id="1.10.10.2910">
    <property type="match status" value="1"/>
</dbReference>
<dbReference type="SMART" id="SM00530">
    <property type="entry name" value="HTH_XRE"/>
    <property type="match status" value="1"/>
</dbReference>
<keyword evidence="4" id="KW-1185">Reference proteome</keyword>
<protein>
    <submittedName>
        <fullName evidence="3">Transcriptional regulator</fullName>
    </submittedName>
</protein>
<comment type="caution">
    <text evidence="3">The sequence shown here is derived from an EMBL/GenBank/DDBJ whole genome shotgun (WGS) entry which is preliminary data.</text>
</comment>
<dbReference type="InterPro" id="IPR010982">
    <property type="entry name" value="Lambda_DNA-bd_dom_sf"/>
</dbReference>
<accession>A0ABQ1ETU6</accession>